<feature type="domain" description="Phage tail tape measure protein" evidence="2">
    <location>
        <begin position="208"/>
        <end position="422"/>
    </location>
</feature>
<accession>A0A369YD79</accession>
<sequence>MADLELSLKIKAQDQASAAVQAVANKTKRANQEIKDSTKQSENEQQQAKKKTAQVSQELAAKAEMHAKRVAQAKKTLEIKTERDLQFELRKTQQAYQTLAKSGTASARDLAKARESVIRKERELRAEMGKQPLGQRMANVGRGVVGVGAGVMAGAMVMREPVKKAMSYDRELAMVANTAFSDRDAEGRIAGKKQLHEAVKAAVETGGGTKEEALSSLNALLASGIKAETAISLLPTLQKGATATGASPEDLAAITISALQNGIKEADIGKALDMAIAAGQAGQFELQDMARWLPQQMAAASQMGLKGLDGFEALLIANQQARVTAGTNDEAGNNLVNLLSKITSKETVERLEKYEYTDKKGKKRSINYLKSMEAYKSQGKNSLEAFTSIMDDVIGSDEGYKKLQARLKNAKKEEQAKILNEMTTMAEGTAIGQIISDRQALMALLAIRNNVQLGQEVKDSVAKSDGATETSYKVIADTNDFKTEKAKAQFEFGQMEGLSGFNNALGSTAETLSEYMSKYPDLTAAVASAGTGIAALGAAALSAAGAISLLGRKNGGGFGDFDIGDFGGKNNGGSKAGGKGFGLGWLAKAGLVAELALHSNELNAGEDEMIAARFEKMQASGNMYVSQQSQQAVNSAPPFAMGIAQMASQIGAVTAQQSAMQGEVSSVNHVLSQYQADFNAFGQKISDGIQAGLAAQSHTIDNRITVELDGAVIAENVSQRQFQFFKRG</sequence>
<feature type="compositionally biased region" description="Basic and acidic residues" evidence="1">
    <location>
        <begin position="30"/>
        <end position="42"/>
    </location>
</feature>
<dbReference type="InterPro" id="IPR010090">
    <property type="entry name" value="Phage_tape_meas"/>
</dbReference>
<evidence type="ECO:0000259" key="2">
    <source>
        <dbReference type="Pfam" id="PF10145"/>
    </source>
</evidence>
<evidence type="ECO:0000313" key="4">
    <source>
        <dbReference type="Proteomes" id="UP000253872"/>
    </source>
</evidence>
<proteinExistence type="predicted"/>
<dbReference type="AlphaFoldDB" id="A0A369YD79"/>
<dbReference type="RefSeq" id="WP_111402695.1">
    <property type="nucleotide sequence ID" value="NZ_QEPN01000003.1"/>
</dbReference>
<gene>
    <name evidence="3" type="ORF">DPV93_05160</name>
</gene>
<evidence type="ECO:0000256" key="1">
    <source>
        <dbReference type="SAM" id="MobiDB-lite"/>
    </source>
</evidence>
<dbReference type="EMBL" id="QEPN01000003">
    <property type="protein sequence ID" value="RDE72671.1"/>
    <property type="molecule type" value="Genomic_DNA"/>
</dbReference>
<dbReference type="Proteomes" id="UP000253872">
    <property type="component" value="Unassembled WGS sequence"/>
</dbReference>
<reference evidence="3 4" key="1">
    <citation type="submission" date="2018-05" db="EMBL/GenBank/DDBJ databases">
        <title>Draft Genome Sequences for a Diverse set of 7 Haemophilus Species.</title>
        <authorList>
            <person name="Nichols M."/>
            <person name="Topaz N."/>
            <person name="Wang X."/>
            <person name="Wang X."/>
            <person name="Boxrud D."/>
        </authorList>
    </citation>
    <scope>NUCLEOTIDE SEQUENCE [LARGE SCALE GENOMIC DNA]</scope>
    <source>
        <strain evidence="3 4">C2002001239</strain>
    </source>
</reference>
<evidence type="ECO:0000313" key="3">
    <source>
        <dbReference type="EMBL" id="RDE72671.1"/>
    </source>
</evidence>
<dbReference type="Pfam" id="PF10145">
    <property type="entry name" value="PhageMin_Tail"/>
    <property type="match status" value="1"/>
</dbReference>
<comment type="caution">
    <text evidence="3">The sequence shown here is derived from an EMBL/GenBank/DDBJ whole genome shotgun (WGS) entry which is preliminary data.</text>
</comment>
<name>A0A369YD79_9PAST</name>
<protein>
    <submittedName>
        <fullName evidence="3">Phage tail tape measure protein</fullName>
    </submittedName>
</protein>
<organism evidence="3 4">
    <name type="scientific">Haemophilus sputorum</name>
    <dbReference type="NCBI Taxonomy" id="1078480"/>
    <lineage>
        <taxon>Bacteria</taxon>
        <taxon>Pseudomonadati</taxon>
        <taxon>Pseudomonadota</taxon>
        <taxon>Gammaproteobacteria</taxon>
        <taxon>Pasteurellales</taxon>
        <taxon>Pasteurellaceae</taxon>
        <taxon>Haemophilus</taxon>
    </lineage>
</organism>
<feature type="region of interest" description="Disordered" evidence="1">
    <location>
        <begin position="28"/>
        <end position="61"/>
    </location>
</feature>